<dbReference type="Gene3D" id="3.20.20.70">
    <property type="entry name" value="Aldolase class I"/>
    <property type="match status" value="1"/>
</dbReference>
<evidence type="ECO:0000256" key="4">
    <source>
        <dbReference type="ARBA" id="ARBA00023002"/>
    </source>
</evidence>
<evidence type="ECO:0000313" key="7">
    <source>
        <dbReference type="EMBL" id="KIW08813.1"/>
    </source>
</evidence>
<keyword evidence="4" id="KW-0560">Oxidoreductase</keyword>
<dbReference type="PANTHER" id="PTHR43656">
    <property type="entry name" value="BINDING OXIDOREDUCTASE, PUTATIVE (AFU_ORTHOLOGUE AFUA_2G08260)-RELATED"/>
    <property type="match status" value="1"/>
</dbReference>
<keyword evidence="3" id="KW-0288">FMN</keyword>
<dbReference type="GO" id="GO:0016491">
    <property type="term" value="F:oxidoreductase activity"/>
    <property type="evidence" value="ECO:0007669"/>
    <property type="project" value="UniProtKB-KW"/>
</dbReference>
<organism evidence="7 8">
    <name type="scientific">Verruconis gallopava</name>
    <dbReference type="NCBI Taxonomy" id="253628"/>
    <lineage>
        <taxon>Eukaryota</taxon>
        <taxon>Fungi</taxon>
        <taxon>Dikarya</taxon>
        <taxon>Ascomycota</taxon>
        <taxon>Pezizomycotina</taxon>
        <taxon>Dothideomycetes</taxon>
        <taxon>Pleosporomycetidae</taxon>
        <taxon>Venturiales</taxon>
        <taxon>Sympoventuriaceae</taxon>
        <taxon>Verruconis</taxon>
    </lineage>
</organism>
<dbReference type="OrthoDB" id="1663137at2759"/>
<evidence type="ECO:0000256" key="1">
    <source>
        <dbReference type="ARBA" id="ARBA00005979"/>
    </source>
</evidence>
<dbReference type="VEuPathDB" id="FungiDB:PV09_00745"/>
<feature type="domain" description="NADH:flavin oxidoreductase/NADH oxidase N-terminal" evidence="6">
    <location>
        <begin position="53"/>
        <end position="387"/>
    </location>
</feature>
<dbReference type="InterPro" id="IPR051799">
    <property type="entry name" value="NADH_flavin_oxidoreductase"/>
</dbReference>
<name>A0A0D2AQ51_9PEZI</name>
<dbReference type="GO" id="GO:0010181">
    <property type="term" value="F:FMN binding"/>
    <property type="evidence" value="ECO:0007669"/>
    <property type="project" value="InterPro"/>
</dbReference>
<dbReference type="AlphaFoldDB" id="A0A0D2AQ51"/>
<dbReference type="Proteomes" id="UP000053259">
    <property type="component" value="Unassembled WGS sequence"/>
</dbReference>
<accession>A0A0D2AQ51</accession>
<dbReference type="RefSeq" id="XP_016218682.1">
    <property type="nucleotide sequence ID" value="XM_016353529.1"/>
</dbReference>
<reference evidence="7 8" key="1">
    <citation type="submission" date="2015-01" db="EMBL/GenBank/DDBJ databases">
        <title>The Genome Sequence of Ochroconis gallopava CBS43764.</title>
        <authorList>
            <consortium name="The Broad Institute Genomics Platform"/>
            <person name="Cuomo C."/>
            <person name="de Hoog S."/>
            <person name="Gorbushina A."/>
            <person name="Stielow B."/>
            <person name="Teixiera M."/>
            <person name="Abouelleil A."/>
            <person name="Chapman S.B."/>
            <person name="Priest M."/>
            <person name="Young S.K."/>
            <person name="Wortman J."/>
            <person name="Nusbaum C."/>
            <person name="Birren B."/>
        </authorList>
    </citation>
    <scope>NUCLEOTIDE SEQUENCE [LARGE SCALE GENOMIC DNA]</scope>
    <source>
        <strain evidence="7 8">CBS 43764</strain>
    </source>
</reference>
<evidence type="ECO:0000259" key="6">
    <source>
        <dbReference type="Pfam" id="PF00724"/>
    </source>
</evidence>
<keyword evidence="2" id="KW-0285">Flavoprotein</keyword>
<keyword evidence="8" id="KW-1185">Reference proteome</keyword>
<dbReference type="SUPFAM" id="SSF51395">
    <property type="entry name" value="FMN-linked oxidoreductases"/>
    <property type="match status" value="1"/>
</dbReference>
<gene>
    <name evidence="7" type="ORF">PV09_00745</name>
</gene>
<dbReference type="Pfam" id="PF00724">
    <property type="entry name" value="Oxidored_FMN"/>
    <property type="match status" value="1"/>
</dbReference>
<dbReference type="InParanoid" id="A0A0D2AQ51"/>
<evidence type="ECO:0000256" key="3">
    <source>
        <dbReference type="ARBA" id="ARBA00022643"/>
    </source>
</evidence>
<dbReference type="EMBL" id="KN847530">
    <property type="protein sequence ID" value="KIW08813.1"/>
    <property type="molecule type" value="Genomic_DNA"/>
</dbReference>
<feature type="region of interest" description="Disordered" evidence="5">
    <location>
        <begin position="1"/>
        <end position="25"/>
    </location>
</feature>
<proteinExistence type="inferred from homology"/>
<dbReference type="InterPro" id="IPR013785">
    <property type="entry name" value="Aldolase_TIM"/>
</dbReference>
<dbReference type="CDD" id="cd04733">
    <property type="entry name" value="OYE_like_2_FMN"/>
    <property type="match status" value="1"/>
</dbReference>
<sequence length="469" mass="51924">MTVKHDQATTESPLGPGQHGDGRGHLRVQGEKVDVSIMKEKIVFPFSGKVAPNRFLKAPMTERLCPWPENHAEDLLARGVPGEDMIRLYERWGEGGIGVIVGGNLMVRHDAVEAFGNPIFVSNHDGRLEQYKKLVKAAKAHGSLFIAQLSHVGRQGGKALNPNPVSASDVQLKIKWAGNEFAKPRALEVDEIKEIVGNFADSAFWCWKAGYDGVELHCAHGYLLAQFVSRTTNLRTDQYGGNLENRSRIVFEIIDAIREKVTDPTFSISVKINSVEFQDGGTTPEDCKFLCVKFEQYGVDFVELSGGTFEARAFEHKKESTKKREAYFIEFAEMIRPHLKKTVVYVTGGFRSAAGMVRAVESGACHGVGIGRPLAAEPYLCKEILEGKVDGALENFVPLPLNTQSSGTQLHQIGKGEEAISDWSVEEEVQRWIEANEAETQRKISVLPKVDSSGFAALEPKYAFKYRKS</sequence>
<dbReference type="HOGENOM" id="CLU_012153_6_3_1"/>
<comment type="similarity">
    <text evidence="1">Belongs to the NADH:flavin oxidoreductase/NADH oxidase family.</text>
</comment>
<dbReference type="GeneID" id="27308718"/>
<evidence type="ECO:0000256" key="5">
    <source>
        <dbReference type="SAM" id="MobiDB-lite"/>
    </source>
</evidence>
<dbReference type="PANTHER" id="PTHR43656:SF5">
    <property type="entry name" value="NADH:FLAVIN OXIDOREDUCTASE_NADH OXIDASE N-TERMINAL DOMAIN-CONTAINING PROTEIN"/>
    <property type="match status" value="1"/>
</dbReference>
<dbReference type="STRING" id="253628.A0A0D2AQ51"/>
<evidence type="ECO:0000313" key="8">
    <source>
        <dbReference type="Proteomes" id="UP000053259"/>
    </source>
</evidence>
<dbReference type="InterPro" id="IPR001155">
    <property type="entry name" value="OxRdtase_FMN_N"/>
</dbReference>
<evidence type="ECO:0000256" key="2">
    <source>
        <dbReference type="ARBA" id="ARBA00022630"/>
    </source>
</evidence>
<protein>
    <recommendedName>
        <fullName evidence="6">NADH:flavin oxidoreductase/NADH oxidase N-terminal domain-containing protein</fullName>
    </recommendedName>
</protein>